<sequence length="78" mass="8685">MQVQQKKFSSELAIVLWLRSHSSEAWLKHRVAFSHSVAHSESILTTCCSLLALLDCSPNLFWVDRGSIVVGLHSCSTT</sequence>
<gene>
    <name evidence="1" type="ORF">KIPB_011384</name>
</gene>
<organism evidence="1 2">
    <name type="scientific">Kipferlia bialata</name>
    <dbReference type="NCBI Taxonomy" id="797122"/>
    <lineage>
        <taxon>Eukaryota</taxon>
        <taxon>Metamonada</taxon>
        <taxon>Carpediemonas-like organisms</taxon>
        <taxon>Kipferlia</taxon>
    </lineage>
</organism>
<dbReference type="Proteomes" id="UP000265618">
    <property type="component" value="Unassembled WGS sequence"/>
</dbReference>
<accession>A0A9K3D523</accession>
<proteinExistence type="predicted"/>
<dbReference type="EMBL" id="BDIP01004609">
    <property type="protein sequence ID" value="GIQ89011.1"/>
    <property type="molecule type" value="Genomic_DNA"/>
</dbReference>
<keyword evidence="2" id="KW-1185">Reference proteome</keyword>
<evidence type="ECO:0000313" key="2">
    <source>
        <dbReference type="Proteomes" id="UP000265618"/>
    </source>
</evidence>
<name>A0A9K3D523_9EUKA</name>
<reference evidence="1 2" key="1">
    <citation type="journal article" date="2018" name="PLoS ONE">
        <title>The draft genome of Kipferlia bialata reveals reductive genome evolution in fornicate parasites.</title>
        <authorList>
            <person name="Tanifuji G."/>
            <person name="Takabayashi S."/>
            <person name="Kume K."/>
            <person name="Takagi M."/>
            <person name="Nakayama T."/>
            <person name="Kamikawa R."/>
            <person name="Inagaki Y."/>
            <person name="Hashimoto T."/>
        </authorList>
    </citation>
    <scope>NUCLEOTIDE SEQUENCE [LARGE SCALE GENOMIC DNA]</scope>
    <source>
        <strain evidence="1">NY0173</strain>
    </source>
</reference>
<dbReference type="AlphaFoldDB" id="A0A9K3D523"/>
<comment type="caution">
    <text evidence="1">The sequence shown here is derived from an EMBL/GenBank/DDBJ whole genome shotgun (WGS) entry which is preliminary data.</text>
</comment>
<protein>
    <submittedName>
        <fullName evidence="1">Uncharacterized protein</fullName>
    </submittedName>
</protein>
<evidence type="ECO:0000313" key="1">
    <source>
        <dbReference type="EMBL" id="GIQ89011.1"/>
    </source>
</evidence>